<evidence type="ECO:0008006" key="4">
    <source>
        <dbReference type="Google" id="ProtNLM"/>
    </source>
</evidence>
<organism evidence="2 3">
    <name type="scientific">Polynucleobacter brandtiae</name>
    <dbReference type="NCBI Taxonomy" id="1938816"/>
    <lineage>
        <taxon>Bacteria</taxon>
        <taxon>Pseudomonadati</taxon>
        <taxon>Pseudomonadota</taxon>
        <taxon>Betaproteobacteria</taxon>
        <taxon>Burkholderiales</taxon>
        <taxon>Burkholderiaceae</taxon>
        <taxon>Polynucleobacter</taxon>
    </lineage>
</organism>
<sequence>MKKSLALVAMLAIVLAACGKKEEAKPVEAAPMAPAAAPAADAPAAAPAVPAAAPAADAKK</sequence>
<dbReference type="Proteomes" id="UP000229366">
    <property type="component" value="Unassembled WGS sequence"/>
</dbReference>
<keyword evidence="3" id="KW-1185">Reference proteome</keyword>
<comment type="caution">
    <text evidence="2">The sequence shown here is derived from an EMBL/GenBank/DDBJ whole genome shotgun (WGS) entry which is preliminary data.</text>
</comment>
<protein>
    <recommendedName>
        <fullName evidence="4">Outer membrane protein H.8</fullName>
    </recommendedName>
</protein>
<dbReference type="PROSITE" id="PS51257">
    <property type="entry name" value="PROKAR_LIPOPROTEIN"/>
    <property type="match status" value="1"/>
</dbReference>
<dbReference type="RefSeq" id="WP_100378467.1">
    <property type="nucleotide sequence ID" value="NZ_CBCSBW010000004.1"/>
</dbReference>
<feature type="chain" id="PRO_5014611440" description="Outer membrane protein H.8" evidence="1">
    <location>
        <begin position="20"/>
        <end position="60"/>
    </location>
</feature>
<feature type="signal peptide" evidence="1">
    <location>
        <begin position="1"/>
        <end position="19"/>
    </location>
</feature>
<evidence type="ECO:0000256" key="1">
    <source>
        <dbReference type="SAM" id="SignalP"/>
    </source>
</evidence>
<reference evidence="2 3" key="1">
    <citation type="submission" date="2017-11" db="EMBL/GenBank/DDBJ databases">
        <title>Genomic Encyclopedia of Type Strains, Phase III (KMG-III): the genomes of soil and plant-associated and newly described type strains.</title>
        <authorList>
            <person name="Whitman W."/>
        </authorList>
    </citation>
    <scope>NUCLEOTIDE SEQUENCE [LARGE SCALE GENOMIC DNA]</scope>
    <source>
        <strain evidence="2 3">UB-Domo-W1</strain>
    </source>
</reference>
<name>A0A2M8VXX2_9BURK</name>
<gene>
    <name evidence="2" type="ORF">B0G85_0067</name>
</gene>
<dbReference type="AlphaFoldDB" id="A0A2M8VXX2"/>
<evidence type="ECO:0000313" key="3">
    <source>
        <dbReference type="Proteomes" id="UP000229366"/>
    </source>
</evidence>
<keyword evidence="1" id="KW-0732">Signal</keyword>
<proteinExistence type="predicted"/>
<evidence type="ECO:0000313" key="2">
    <source>
        <dbReference type="EMBL" id="PJI82689.1"/>
    </source>
</evidence>
<accession>A0A2M8VXX2</accession>
<dbReference type="EMBL" id="PGTX01000001">
    <property type="protein sequence ID" value="PJI82689.1"/>
    <property type="molecule type" value="Genomic_DNA"/>
</dbReference>